<feature type="transmembrane region" description="Helical" evidence="7">
    <location>
        <begin position="21"/>
        <end position="45"/>
    </location>
</feature>
<evidence type="ECO:0000256" key="2">
    <source>
        <dbReference type="ARBA" id="ARBA00005236"/>
    </source>
</evidence>
<dbReference type="EMBL" id="NIPO01000001">
    <property type="protein sequence ID" value="PJR04023.1"/>
    <property type="molecule type" value="Genomic_DNA"/>
</dbReference>
<name>A0A2M9R5I3_9FLAO</name>
<keyword evidence="11" id="KW-1185">Reference proteome</keyword>
<comment type="caution">
    <text evidence="10">The sequence shown here is derived from an EMBL/GenBank/DDBJ whole genome shotgun (WGS) entry which is preliminary data.</text>
</comment>
<evidence type="ECO:0000313" key="10">
    <source>
        <dbReference type="EMBL" id="PJR04023.1"/>
    </source>
</evidence>
<dbReference type="PANTHER" id="PTHR30489:SF0">
    <property type="entry name" value="LIPOPROTEIN-RELEASING SYSTEM TRANSMEMBRANE PROTEIN LOLE"/>
    <property type="match status" value="1"/>
</dbReference>
<comment type="subcellular location">
    <subcellularLocation>
        <location evidence="1">Cell membrane</location>
        <topology evidence="1">Multi-pass membrane protein</topology>
    </subcellularLocation>
</comment>
<evidence type="ECO:0000256" key="5">
    <source>
        <dbReference type="ARBA" id="ARBA00022989"/>
    </source>
</evidence>
<gene>
    <name evidence="10" type="ORF">CDL10_05405</name>
</gene>
<dbReference type="Pfam" id="PF12704">
    <property type="entry name" value="MacB_PCD"/>
    <property type="match status" value="1"/>
</dbReference>
<keyword evidence="5 7" id="KW-1133">Transmembrane helix</keyword>
<reference evidence="10 11" key="1">
    <citation type="submission" date="2017-06" db="EMBL/GenBank/DDBJ databases">
        <title>Description of Avrilella dinanensis gen. nov. sp. nov.</title>
        <authorList>
            <person name="Leyer C."/>
            <person name="Sassi M."/>
            <person name="Minet J."/>
            <person name="Kayal S."/>
            <person name="Cattoir V."/>
        </authorList>
    </citation>
    <scope>NUCLEOTIDE SEQUENCE [LARGE SCALE GENOMIC DNA]</scope>
    <source>
        <strain evidence="10 11">UR159</strain>
    </source>
</reference>
<comment type="similarity">
    <text evidence="2">Belongs to the ABC-4 integral membrane protein family. LolC/E subfamily.</text>
</comment>
<evidence type="ECO:0000256" key="1">
    <source>
        <dbReference type="ARBA" id="ARBA00004651"/>
    </source>
</evidence>
<evidence type="ECO:0000259" key="8">
    <source>
        <dbReference type="Pfam" id="PF02687"/>
    </source>
</evidence>
<feature type="domain" description="MacB-like periplasmic core" evidence="9">
    <location>
        <begin position="28"/>
        <end position="262"/>
    </location>
</feature>
<keyword evidence="4 7" id="KW-0812">Transmembrane</keyword>
<feature type="transmembrane region" description="Helical" evidence="7">
    <location>
        <begin position="373"/>
        <end position="400"/>
    </location>
</feature>
<dbReference type="OrthoDB" id="1522670at2"/>
<evidence type="ECO:0000256" key="3">
    <source>
        <dbReference type="ARBA" id="ARBA00022475"/>
    </source>
</evidence>
<dbReference type="GO" id="GO:0044874">
    <property type="term" value="P:lipoprotein localization to outer membrane"/>
    <property type="evidence" value="ECO:0007669"/>
    <property type="project" value="TreeGrafter"/>
</dbReference>
<dbReference type="Proteomes" id="UP000231960">
    <property type="component" value="Unassembled WGS sequence"/>
</dbReference>
<dbReference type="Pfam" id="PF02687">
    <property type="entry name" value="FtsX"/>
    <property type="match status" value="1"/>
</dbReference>
<accession>A0A2M9R5I3</accession>
<sequence>MNVSYFIAKRLAVSKKYKSSVSAPIIKIAVVAVAISVIMMLVAVATGVGMQHVIRDKISAFGGHIVVSPFDNNDSGITIEPFSLDDDLVQTITSDREVKSIQPIATKAGIIRTEETFEGVLYKGVSADYDFSSIASYLVSGKVPEFGEEISNQIVISQYLANRLQVKTGDKLSTYFLKNDHQSAPNARGFEVVGIYQSDFKEFDETYVIGDLRQVQRLNKWRNDEAGAYEISLHNIDHLSPVTMQIYQMLPPDVNATSISEQFYNIFSWLELFDFNMQIIIGIMIIVSVINMIVALLVLILERSQMIGILKALGADNWAVRKIFLYNATRIVLRGLFWGNLIGVGLLLIQKYFNIIKLDASQYYVESAPVYLNLWHILAINIAVIAICYLVLIIPSYLVAKISPVKVIKFQ</sequence>
<dbReference type="InterPro" id="IPR025857">
    <property type="entry name" value="MacB_PCD"/>
</dbReference>
<organism evidence="10 11">
    <name type="scientific">Avrilella dinanensis</name>
    <dbReference type="NCBI Taxonomy" id="2008672"/>
    <lineage>
        <taxon>Bacteria</taxon>
        <taxon>Pseudomonadati</taxon>
        <taxon>Bacteroidota</taxon>
        <taxon>Flavobacteriia</taxon>
        <taxon>Flavobacteriales</taxon>
        <taxon>Flavobacteriaceae</taxon>
        <taxon>Avrilella</taxon>
    </lineage>
</organism>
<dbReference type="GO" id="GO:0098797">
    <property type="term" value="C:plasma membrane protein complex"/>
    <property type="evidence" value="ECO:0007669"/>
    <property type="project" value="TreeGrafter"/>
</dbReference>
<dbReference type="PANTHER" id="PTHR30489">
    <property type="entry name" value="LIPOPROTEIN-RELEASING SYSTEM TRANSMEMBRANE PROTEIN LOLE"/>
    <property type="match status" value="1"/>
</dbReference>
<feature type="transmembrane region" description="Helical" evidence="7">
    <location>
        <begin position="279"/>
        <end position="301"/>
    </location>
</feature>
<evidence type="ECO:0000259" key="9">
    <source>
        <dbReference type="Pfam" id="PF12704"/>
    </source>
</evidence>
<evidence type="ECO:0000256" key="4">
    <source>
        <dbReference type="ARBA" id="ARBA00022692"/>
    </source>
</evidence>
<evidence type="ECO:0000256" key="7">
    <source>
        <dbReference type="SAM" id="Phobius"/>
    </source>
</evidence>
<keyword evidence="6 7" id="KW-0472">Membrane</keyword>
<dbReference type="InterPro" id="IPR003838">
    <property type="entry name" value="ABC3_permease_C"/>
</dbReference>
<evidence type="ECO:0000256" key="6">
    <source>
        <dbReference type="ARBA" id="ARBA00023136"/>
    </source>
</evidence>
<protein>
    <submittedName>
        <fullName evidence="10">Transmembrane permease</fullName>
    </submittedName>
</protein>
<proteinExistence type="inferred from homology"/>
<dbReference type="InterPro" id="IPR051447">
    <property type="entry name" value="Lipoprotein-release_system"/>
</dbReference>
<evidence type="ECO:0000313" key="11">
    <source>
        <dbReference type="Proteomes" id="UP000231960"/>
    </source>
</evidence>
<feature type="domain" description="ABC3 transporter permease C-terminal" evidence="8">
    <location>
        <begin position="279"/>
        <end position="404"/>
    </location>
</feature>
<feature type="transmembrane region" description="Helical" evidence="7">
    <location>
        <begin position="331"/>
        <end position="353"/>
    </location>
</feature>
<keyword evidence="3" id="KW-1003">Cell membrane</keyword>
<dbReference type="RefSeq" id="WP_100677589.1">
    <property type="nucleotide sequence ID" value="NZ_NIPO01000001.1"/>
</dbReference>
<dbReference type="AlphaFoldDB" id="A0A2M9R5I3"/>